<gene>
    <name evidence="1" type="ORF">FHX46_004725</name>
</gene>
<keyword evidence="2" id="KW-1185">Reference proteome</keyword>
<dbReference type="EMBL" id="JAANOU010000001">
    <property type="protein sequence ID" value="NIH82195.1"/>
    <property type="molecule type" value="Genomic_DNA"/>
</dbReference>
<reference evidence="1 2" key="1">
    <citation type="submission" date="2020-03" db="EMBL/GenBank/DDBJ databases">
        <title>Sequencing the genomes of 1000 actinobacteria strains.</title>
        <authorList>
            <person name="Klenk H.-P."/>
        </authorList>
    </citation>
    <scope>NUCLEOTIDE SEQUENCE [LARGE SCALE GENOMIC DNA]</scope>
    <source>
        <strain evidence="1 2">DSM 45668</strain>
    </source>
</reference>
<name>A0ABX0T2R4_9PSEU</name>
<dbReference type="RefSeq" id="WP_167119074.1">
    <property type="nucleotide sequence ID" value="NZ_JAANOU010000001.1"/>
</dbReference>
<organism evidence="1 2">
    <name type="scientific">Amycolatopsis viridis</name>
    <dbReference type="NCBI Taxonomy" id="185678"/>
    <lineage>
        <taxon>Bacteria</taxon>
        <taxon>Bacillati</taxon>
        <taxon>Actinomycetota</taxon>
        <taxon>Actinomycetes</taxon>
        <taxon>Pseudonocardiales</taxon>
        <taxon>Pseudonocardiaceae</taxon>
        <taxon>Amycolatopsis</taxon>
    </lineage>
</organism>
<protein>
    <submittedName>
        <fullName evidence="1">Thiaminase</fullName>
    </submittedName>
</protein>
<accession>A0ABX0T2R4</accession>
<sequence length="48" mass="5165">MTERAIEIATTHATAATEARRAAMPAVFRTSAEHELAFFRAPTEASSS</sequence>
<comment type="caution">
    <text evidence="1">The sequence shown here is derived from an EMBL/GenBank/DDBJ whole genome shotgun (WGS) entry which is preliminary data.</text>
</comment>
<dbReference type="Proteomes" id="UP000754495">
    <property type="component" value="Unassembled WGS sequence"/>
</dbReference>
<evidence type="ECO:0000313" key="1">
    <source>
        <dbReference type="EMBL" id="NIH82195.1"/>
    </source>
</evidence>
<evidence type="ECO:0000313" key="2">
    <source>
        <dbReference type="Proteomes" id="UP000754495"/>
    </source>
</evidence>
<proteinExistence type="predicted"/>